<feature type="compositionally biased region" description="Polar residues" evidence="1">
    <location>
        <begin position="252"/>
        <end position="264"/>
    </location>
</feature>
<evidence type="ECO:0000313" key="2">
    <source>
        <dbReference type="EMBL" id="EYC10187.1"/>
    </source>
</evidence>
<evidence type="ECO:0000313" key="3">
    <source>
        <dbReference type="Proteomes" id="UP000024635"/>
    </source>
</evidence>
<feature type="compositionally biased region" description="Basic and acidic residues" evidence="1">
    <location>
        <begin position="330"/>
        <end position="344"/>
    </location>
</feature>
<feature type="compositionally biased region" description="Basic and acidic residues" evidence="1">
    <location>
        <begin position="232"/>
        <end position="250"/>
    </location>
</feature>
<evidence type="ECO:0000256" key="1">
    <source>
        <dbReference type="SAM" id="MobiDB-lite"/>
    </source>
</evidence>
<feature type="compositionally biased region" description="Basic and acidic residues" evidence="1">
    <location>
        <begin position="297"/>
        <end position="321"/>
    </location>
</feature>
<accession>A0A016U5R3</accession>
<proteinExistence type="predicted"/>
<gene>
    <name evidence="2" type="primary">Acey_s0057.g2809</name>
    <name evidence="2" type="ORF">Y032_0057g2809</name>
</gene>
<feature type="compositionally biased region" description="Basic residues" evidence="1">
    <location>
        <begin position="171"/>
        <end position="184"/>
    </location>
</feature>
<feature type="region of interest" description="Disordered" evidence="1">
    <location>
        <begin position="166"/>
        <end position="191"/>
    </location>
</feature>
<comment type="caution">
    <text evidence="2">The sequence shown here is derived from an EMBL/GenBank/DDBJ whole genome shotgun (WGS) entry which is preliminary data.</text>
</comment>
<dbReference type="Proteomes" id="UP000024635">
    <property type="component" value="Unassembled WGS sequence"/>
</dbReference>
<sequence length="414" mass="46212">MPGAILLEEYTGSLTASEQRLGKHSKPCQHLPSPLLTLPINLEPQDKAMGWCPLVTLPSFLLTSTYRAVRSRRPTKMTSETIGTAMNAQFLTNELHDFMENQPTTVSTINETWWAASAFAESAAEKRARLRSKGIWIEADNPERNYTEMEKTNCISRPFIANEPPRELEWKHKRRRRRKKKATKKKEEAKEEDYGVVKFLMNMILQSGESSEEESSVEEVKVEARPPLSKENALRTDEIKLSKEDHDRPTAEVSNVIPSGANNDVTKRKGDDPGVPPLPSNSKERVKVDTVRLPPRHVMDTKKEVEKVKSRERTGPAEQKKFSVGADCINKSKDGVKAGNDPRKLPQRTLQNNKSSSSVGSKKTDPCSSSEDSIVSDLTHRVLSEAVEGSPPSTPTVCNNHSGLPADAKLTDFF</sequence>
<dbReference type="AlphaFoldDB" id="A0A016U5R3"/>
<keyword evidence="3" id="KW-1185">Reference proteome</keyword>
<feature type="region of interest" description="Disordered" evidence="1">
    <location>
        <begin position="207"/>
        <end position="404"/>
    </location>
</feature>
<dbReference type="EMBL" id="JARK01001393">
    <property type="protein sequence ID" value="EYC10187.1"/>
    <property type="molecule type" value="Genomic_DNA"/>
</dbReference>
<reference evidence="3" key="1">
    <citation type="journal article" date="2015" name="Nat. Genet.">
        <title>The genome and transcriptome of the zoonotic hookworm Ancylostoma ceylanicum identify infection-specific gene families.</title>
        <authorList>
            <person name="Schwarz E.M."/>
            <person name="Hu Y."/>
            <person name="Antoshechkin I."/>
            <person name="Miller M.M."/>
            <person name="Sternberg P.W."/>
            <person name="Aroian R.V."/>
        </authorList>
    </citation>
    <scope>NUCLEOTIDE SEQUENCE</scope>
    <source>
        <strain evidence="3">HY135</strain>
    </source>
</reference>
<organism evidence="2 3">
    <name type="scientific">Ancylostoma ceylanicum</name>
    <dbReference type="NCBI Taxonomy" id="53326"/>
    <lineage>
        <taxon>Eukaryota</taxon>
        <taxon>Metazoa</taxon>
        <taxon>Ecdysozoa</taxon>
        <taxon>Nematoda</taxon>
        <taxon>Chromadorea</taxon>
        <taxon>Rhabditida</taxon>
        <taxon>Rhabditina</taxon>
        <taxon>Rhabditomorpha</taxon>
        <taxon>Strongyloidea</taxon>
        <taxon>Ancylostomatidae</taxon>
        <taxon>Ancylostomatinae</taxon>
        <taxon>Ancylostoma</taxon>
    </lineage>
</organism>
<name>A0A016U5R3_9BILA</name>
<protein>
    <submittedName>
        <fullName evidence="2">Uncharacterized protein</fullName>
    </submittedName>
</protein>